<evidence type="ECO:0000256" key="1">
    <source>
        <dbReference type="SAM" id="MobiDB-lite"/>
    </source>
</evidence>
<feature type="compositionally biased region" description="Polar residues" evidence="1">
    <location>
        <begin position="127"/>
        <end position="153"/>
    </location>
</feature>
<sequence>MFGMGMGSATSLKGLNSGWQVWGTATPPSKRNASISSAASVNDLSPSQGDSTYRGTLGESWSAPRSSSATWDEMSGSPQKNDLSQVVSHESPLSLHHARQRQANVGHAPALAAPRIDDRASAAAGQFSPQRFDNNISKDSSVPNRYSTTTSPTKPVVYGSAAFANQNGNYDSLQASSIAENELSMSLRGMAVEDDYVNGQASQYRQQVMGAQYNGVQSVSPTIPQVRAPYPMQQGRSPYGTYAQPEYPTYYTNGTGRDPYMEYSYGYGNAADPSVYGSTTGITNGSSPGNLYSMSAQTLHPNAVAGQQTGMFYDYSTSGRPPASQFYYPAPQAMLYPTLSSHSPIPTPQLSAAIPATL</sequence>
<accession>F8Q5R4</accession>
<feature type="region of interest" description="Disordered" evidence="1">
    <location>
        <begin position="122"/>
        <end position="153"/>
    </location>
</feature>
<feature type="non-terminal residue" evidence="2">
    <location>
        <position position="358"/>
    </location>
</feature>
<dbReference type="OrthoDB" id="668540at2759"/>
<keyword evidence="3" id="KW-1185">Reference proteome</keyword>
<reference evidence="3" key="1">
    <citation type="journal article" date="2011" name="Science">
        <title>The plant cell wall-decomposing machinery underlies the functional diversity of forest fungi.</title>
        <authorList>
            <person name="Eastwood D.C."/>
            <person name="Floudas D."/>
            <person name="Binder M."/>
            <person name="Majcherczyk A."/>
            <person name="Schneider P."/>
            <person name="Aerts A."/>
            <person name="Asiegbu F.O."/>
            <person name="Baker S.E."/>
            <person name="Barry K."/>
            <person name="Bendiksby M."/>
            <person name="Blumentritt M."/>
            <person name="Coutinho P.M."/>
            <person name="Cullen D."/>
            <person name="de Vries R.P."/>
            <person name="Gathman A."/>
            <person name="Goodell B."/>
            <person name="Henrissat B."/>
            <person name="Ihrmark K."/>
            <person name="Kauserud H."/>
            <person name="Kohler A."/>
            <person name="LaButti K."/>
            <person name="Lapidus A."/>
            <person name="Lavin J.L."/>
            <person name="Lee Y.-H."/>
            <person name="Lindquist E."/>
            <person name="Lilly W."/>
            <person name="Lucas S."/>
            <person name="Morin E."/>
            <person name="Murat C."/>
            <person name="Oguiza J.A."/>
            <person name="Park J."/>
            <person name="Pisabarro A.G."/>
            <person name="Riley R."/>
            <person name="Rosling A."/>
            <person name="Salamov A."/>
            <person name="Schmidt O."/>
            <person name="Schmutz J."/>
            <person name="Skrede I."/>
            <person name="Stenlid J."/>
            <person name="Wiebenga A."/>
            <person name="Xie X."/>
            <person name="Kuees U."/>
            <person name="Hibbett D.S."/>
            <person name="Hoffmeister D."/>
            <person name="Hoegberg N."/>
            <person name="Martin F."/>
            <person name="Grigoriev I.V."/>
            <person name="Watkinson S.C."/>
        </authorList>
    </citation>
    <scope>NUCLEOTIDE SEQUENCE [LARGE SCALE GENOMIC DNA]</scope>
    <source>
        <strain evidence="3">strain S7.3</strain>
    </source>
</reference>
<proteinExistence type="predicted"/>
<gene>
    <name evidence="2" type="ORF">SERLA73DRAFT_93812</name>
</gene>
<dbReference type="STRING" id="936435.F8Q5R4"/>
<dbReference type="InParanoid" id="F8Q5R4"/>
<evidence type="ECO:0000313" key="3">
    <source>
        <dbReference type="Proteomes" id="UP000008063"/>
    </source>
</evidence>
<dbReference type="HOGENOM" id="CLU_060589_0_0_1"/>
<organism evidence="3">
    <name type="scientific">Serpula lacrymans var. lacrymans (strain S7.3)</name>
    <name type="common">Dry rot fungus</name>
    <dbReference type="NCBI Taxonomy" id="936435"/>
    <lineage>
        <taxon>Eukaryota</taxon>
        <taxon>Fungi</taxon>
        <taxon>Dikarya</taxon>
        <taxon>Basidiomycota</taxon>
        <taxon>Agaricomycotina</taxon>
        <taxon>Agaricomycetes</taxon>
        <taxon>Agaricomycetidae</taxon>
        <taxon>Boletales</taxon>
        <taxon>Coniophorineae</taxon>
        <taxon>Serpulaceae</taxon>
        <taxon>Serpula</taxon>
    </lineage>
</organism>
<name>F8Q5R4_SERL3</name>
<evidence type="ECO:0000313" key="2">
    <source>
        <dbReference type="EMBL" id="EGN95952.1"/>
    </source>
</evidence>
<dbReference type="EMBL" id="GL945484">
    <property type="protein sequence ID" value="EGN95952.1"/>
    <property type="molecule type" value="Genomic_DNA"/>
</dbReference>
<dbReference type="AlphaFoldDB" id="F8Q5R4"/>
<feature type="compositionally biased region" description="Polar residues" evidence="1">
    <location>
        <begin position="26"/>
        <end position="54"/>
    </location>
</feature>
<dbReference type="Proteomes" id="UP000008063">
    <property type="component" value="Unassembled WGS sequence"/>
</dbReference>
<feature type="compositionally biased region" description="Polar residues" evidence="1">
    <location>
        <begin position="63"/>
        <end position="83"/>
    </location>
</feature>
<dbReference type="OMA" id="ATWDEMS"/>
<feature type="region of interest" description="Disordered" evidence="1">
    <location>
        <begin position="26"/>
        <end position="83"/>
    </location>
</feature>
<protein>
    <submittedName>
        <fullName evidence="2">Uncharacterized protein</fullName>
    </submittedName>
</protein>